<evidence type="ECO:0000313" key="3">
    <source>
        <dbReference type="Proteomes" id="UP000664317"/>
    </source>
</evidence>
<organism evidence="2 3">
    <name type="scientific">Algoriphagus oliviformis</name>
    <dbReference type="NCBI Taxonomy" id="2811231"/>
    <lineage>
        <taxon>Bacteria</taxon>
        <taxon>Pseudomonadati</taxon>
        <taxon>Bacteroidota</taxon>
        <taxon>Cytophagia</taxon>
        <taxon>Cytophagales</taxon>
        <taxon>Cyclobacteriaceae</taxon>
        <taxon>Algoriphagus</taxon>
    </lineage>
</organism>
<feature type="transmembrane region" description="Helical" evidence="1">
    <location>
        <begin position="30"/>
        <end position="47"/>
    </location>
</feature>
<comment type="caution">
    <text evidence="2">The sequence shown here is derived from an EMBL/GenBank/DDBJ whole genome shotgun (WGS) entry which is preliminary data.</text>
</comment>
<sequence>MDTFILLLAVVGLAVFIMDWMPTVSKVTGVSYSVFYTAGGFLLYALLPEHLPSPLPRENESAALHLTELHVQVGSCTEIRL</sequence>
<evidence type="ECO:0000256" key="1">
    <source>
        <dbReference type="SAM" id="Phobius"/>
    </source>
</evidence>
<dbReference type="EMBL" id="JAFKCT010000005">
    <property type="protein sequence ID" value="MBN7811869.1"/>
    <property type="molecule type" value="Genomic_DNA"/>
</dbReference>
<keyword evidence="1" id="KW-1133">Transmembrane helix</keyword>
<evidence type="ECO:0000313" key="2">
    <source>
        <dbReference type="EMBL" id="MBN7811869.1"/>
    </source>
</evidence>
<keyword evidence="1" id="KW-0472">Membrane</keyword>
<dbReference type="RefSeq" id="WP_206578649.1">
    <property type="nucleotide sequence ID" value="NZ_JAFKCT010000005.1"/>
</dbReference>
<keyword evidence="3" id="KW-1185">Reference proteome</keyword>
<gene>
    <name evidence="2" type="ORF">J0A68_13015</name>
</gene>
<name>A0ABS3C8E7_9BACT</name>
<accession>A0ABS3C8E7</accession>
<keyword evidence="1" id="KW-0812">Transmembrane</keyword>
<reference evidence="2 3" key="1">
    <citation type="submission" date="2021-03" db="EMBL/GenBank/DDBJ databases">
        <title>novel species isolated from a fishpond in China.</title>
        <authorList>
            <person name="Lu H."/>
            <person name="Cai Z."/>
        </authorList>
    </citation>
    <scope>NUCLEOTIDE SEQUENCE [LARGE SCALE GENOMIC DNA]</scope>
    <source>
        <strain evidence="2 3">H41</strain>
    </source>
</reference>
<protein>
    <submittedName>
        <fullName evidence="2">Uncharacterized protein</fullName>
    </submittedName>
</protein>
<dbReference type="Proteomes" id="UP000664317">
    <property type="component" value="Unassembled WGS sequence"/>
</dbReference>
<proteinExistence type="predicted"/>